<keyword evidence="1" id="KW-0547">Nucleotide-binding</keyword>
<dbReference type="EMBL" id="JBEPNJ010000003">
    <property type="protein sequence ID" value="MET3771330.1"/>
    <property type="molecule type" value="Genomic_DNA"/>
</dbReference>
<keyword evidence="2" id="KW-1185">Reference proteome</keyword>
<keyword evidence="1" id="KW-0067">ATP-binding</keyword>
<organism evidence="1 2">
    <name type="scientific">Arthrobacter nitrophenolicus</name>
    <dbReference type="NCBI Taxonomy" id="683150"/>
    <lineage>
        <taxon>Bacteria</taxon>
        <taxon>Bacillati</taxon>
        <taxon>Actinomycetota</taxon>
        <taxon>Actinomycetes</taxon>
        <taxon>Micrococcales</taxon>
        <taxon>Micrococcaceae</taxon>
        <taxon>Arthrobacter</taxon>
    </lineage>
</organism>
<comment type="caution">
    <text evidence="1">The sequence shown here is derived from an EMBL/GenBank/DDBJ whole genome shotgun (WGS) entry which is preliminary data.</text>
</comment>
<evidence type="ECO:0000313" key="2">
    <source>
        <dbReference type="Proteomes" id="UP001549207"/>
    </source>
</evidence>
<gene>
    <name evidence="1" type="ORF">ABIC98_000965</name>
</gene>
<reference evidence="1" key="1">
    <citation type="submission" date="2024-06" db="EMBL/GenBank/DDBJ databases">
        <title>Genomic Encyclopedia of Type Strains, Phase IV (KMG-IV): sequencing the most valuable type-strain genomes for metagenomic binning, comparative biology and taxonomic classification.</title>
        <authorList>
            <person name="Goeker M."/>
        </authorList>
    </citation>
    <scope>NUCLEOTIDE SEQUENCE</scope>
    <source>
        <strain evidence="1">SJCon</strain>
    </source>
</reference>
<proteinExistence type="predicted"/>
<evidence type="ECO:0000313" key="1">
    <source>
        <dbReference type="EMBL" id="MET3771330.1"/>
    </source>
</evidence>
<sequence>MKHKLDEVFNEAGLPALTYVPPAEAQQLKGSLFTRGKHVTLVGPSGSGKSTVANSTLKALDLDENKVHAFSGRNYAESTSILEVLGQEFRVAPTTEEILPWLKLYDLVMIDDVHHLSLGARTELAKFLKLWHEVGIRFFMIGIAKTSEEILGLDPELAIRNDTWHLESQSTEFMEKLLKKGEAALNIRLDDESRSTAIAAAQGSPSIFQAICRIACVEADVFWTGETLVDVRVELPLIRNAVVKQYDGRYLTKIVSLARGRRQARSVYDTYYEIVHFVARSGKQQISQDELYHNVVGSAEASAKDGLRNSFYRAMKALPEVIREHELSDILIFENGTLTIDDPVFRFYLDHLDFSRVRSQVNIRRLGYEYDVAVSFAGSDRATVKKLVDTLKERGMEVFYDFDSQAILWGKDLRVELGRVYSEDAQFMVVCLSDAYPESDWPAFEFEIGKNAAHKRTGDYLLPLIVGPTRPAIIGLPASTGHIDLAHRSIEEVADLLQEKLATLPPLRSEVSASV</sequence>
<dbReference type="Proteomes" id="UP001549207">
    <property type="component" value="Unassembled WGS sequence"/>
</dbReference>
<accession>A0ACC6TCJ1</accession>
<name>A0ACC6TCJ1_9MICC</name>
<protein>
    <submittedName>
        <fullName evidence="1">Energy-coupling factor transporter ATP-binding protein EcfA2</fullName>
    </submittedName>
</protein>